<name>A0A7U4P7E0_9BURK</name>
<evidence type="ECO:0000313" key="1">
    <source>
        <dbReference type="EMBL" id="QPS45307.1"/>
    </source>
</evidence>
<reference evidence="1 2" key="1">
    <citation type="submission" date="2020-12" db="EMBL/GenBank/DDBJ databases">
        <title>FDA dAtabase for Regulatory Grade micrObial Sequences (FDA-ARGOS): Supporting development and validation of Infectious Disease Dx tests.</title>
        <authorList>
            <person name="Nelson B."/>
            <person name="Plummer A."/>
            <person name="Tallon L."/>
            <person name="Sadzewicz L."/>
            <person name="Zhao X."/>
            <person name="Boylan J."/>
            <person name="Ott S."/>
            <person name="Bowen H."/>
            <person name="Vavikolanu K."/>
            <person name="Mehta A."/>
            <person name="Aluvathingal J."/>
            <person name="Nadendla S."/>
            <person name="Myers T."/>
            <person name="Yan Y."/>
            <person name="Sichtig H."/>
        </authorList>
    </citation>
    <scope>NUCLEOTIDE SEQUENCE [LARGE SCALE GENOMIC DNA]</scope>
    <source>
        <strain evidence="1 2">FDAARGOS_899</strain>
    </source>
</reference>
<accession>A0A7T2U413</accession>
<dbReference type="InterPro" id="IPR018705">
    <property type="entry name" value="DUF2134_membrane"/>
</dbReference>
<dbReference type="Pfam" id="PF09977">
    <property type="entry name" value="Tad_C"/>
    <property type="match status" value="1"/>
</dbReference>
<proteinExistence type="predicted"/>
<sequence length="603" mass="60581">MPLARRRAEHRPSARGRAAIARERGSFAVVAAIWMLVAIAALGAVDIGNVFFVRRDLQRVADVAALAGAQRMDDRCAQPNAAAAANASSNGFDPSAGGNTLTVACGRWDTQSNAGPSYFNTASTPLNAVQVTATQTVPYFFLGPSRTVSATSTAKATNVDQFTIGTTLASLQGGLVNGVLNALLGTNLGLSALSYQALASTQIKVGDLMAAANVLTVNELLATRVTAGQFVDLMLTALSRTQVVNANLQASVAALQAIAGANPGGGKFSLGGQSGGPGVFALGLSDTQAAADAKIDVLDALMVAAEVAAAGKPAVDVATKLQLAAGQGATLKLQVIEPPTIVIGEAGTDPKTGAWRTQANNAQIRLYVKVSLGTTGLSPTGALLPLAPLVSLVQNLIQVDLSLPIALQVATGSAWLQSTSCAATAAASRATIVVQPGLANLCVGNPPTDLSAQQTFACDAPATIASIGLANAPLLQVKSAVALPAVVPKASAATLTFNGVTGDADDYQTTNSNAVGSVISNALSGAAQSLTGPNGLTLYVLQMPVPVGDALGPVVSVLLNLLGPVLGSLDQVVVPLLNLLGVQLGAATVHNLALTCGAAQTVY</sequence>
<protein>
    <submittedName>
        <fullName evidence="1">Uncharacterized protein</fullName>
    </submittedName>
</protein>
<evidence type="ECO:0000313" key="2">
    <source>
        <dbReference type="Proteomes" id="UP000594943"/>
    </source>
</evidence>
<dbReference type="AlphaFoldDB" id="A0A7U4P7E0"/>
<dbReference type="EMBL" id="CP065686">
    <property type="protein sequence ID" value="QPS45307.1"/>
    <property type="molecule type" value="Genomic_DNA"/>
</dbReference>
<accession>A0A7U4P7E0</accession>
<dbReference type="RefSeq" id="WP_043282664.1">
    <property type="nucleotide sequence ID" value="NZ_CP013380.1"/>
</dbReference>
<dbReference type="Proteomes" id="UP000594943">
    <property type="component" value="Chromosome 1"/>
</dbReference>
<organism evidence="1 2">
    <name type="scientific">Burkholderia humptydooensis</name>
    <dbReference type="NCBI Taxonomy" id="430531"/>
    <lineage>
        <taxon>Bacteria</taxon>
        <taxon>Pseudomonadati</taxon>
        <taxon>Pseudomonadota</taxon>
        <taxon>Betaproteobacteria</taxon>
        <taxon>Burkholderiales</taxon>
        <taxon>Burkholderiaceae</taxon>
        <taxon>Burkholderia</taxon>
        <taxon>pseudomallei group</taxon>
    </lineage>
</organism>
<dbReference type="KEGG" id="bhg:I6G56_09725"/>
<gene>
    <name evidence="1" type="ORF">I6G56_09725</name>
</gene>